<dbReference type="SMART" id="SM01233">
    <property type="entry name" value="HABP4_PAI-RBP1"/>
    <property type="match status" value="1"/>
</dbReference>
<evidence type="ECO:0000256" key="3">
    <source>
        <dbReference type="SAM" id="MobiDB-lite"/>
    </source>
</evidence>
<dbReference type="Pfam" id="PF04774">
    <property type="entry name" value="HABP4_PAI-RBP1"/>
    <property type="match status" value="1"/>
</dbReference>
<feature type="compositionally biased region" description="Gly residues" evidence="3">
    <location>
        <begin position="60"/>
        <end position="78"/>
    </location>
</feature>
<dbReference type="GO" id="GO:0005737">
    <property type="term" value="C:cytoplasm"/>
    <property type="evidence" value="ECO:0007669"/>
    <property type="project" value="UniProtKB-SubCell"/>
</dbReference>
<dbReference type="EMBL" id="PKPP01006171">
    <property type="protein sequence ID" value="PWA57404.1"/>
    <property type="molecule type" value="Genomic_DNA"/>
</dbReference>
<dbReference type="OrthoDB" id="784393at2759"/>
<evidence type="ECO:0000313" key="5">
    <source>
        <dbReference type="EMBL" id="PWA57404.1"/>
    </source>
</evidence>
<dbReference type="InterPro" id="IPR006861">
    <property type="entry name" value="HABP4_PAIRBP1-bd"/>
</dbReference>
<sequence>MASKNAFDLLIDDDNDDMSQLIAKLPVPTPAAKPTKPTAAAKLPTKPLPPTQAVREANGQRGGGRSGGRGTGRSGHGGRAFNRDSYDNQNTNGNNNGFTGGYRQPLENSEAEKPERRGGYRPKRGDYYNGEAAEGERPRRVYERHSGTGRGNEVKREGAGRGNWGSIDDAIPETEEVADAEKIIDSEKQEEAADTNKENTAEVAEEKEPEKEEMTLEEYEKVFEEKRKALVSQKSEERKVALDKDLAKMQLLSSKKSEEEIFVKLGTDKDKKKEAADKEEKAKKSVSIEEFLKPAGGERYNSGGRGRARGRGSRGGYTGGNRMNNFNVVAPSIEDVGQFPSLSVK</sequence>
<keyword evidence="2" id="KW-0963">Cytoplasm</keyword>
<feature type="compositionally biased region" description="Basic and acidic residues" evidence="3">
    <location>
        <begin position="110"/>
        <end position="126"/>
    </location>
</feature>
<feature type="compositionally biased region" description="Low complexity" evidence="3">
    <location>
        <begin position="23"/>
        <end position="45"/>
    </location>
</feature>
<organism evidence="5 6">
    <name type="scientific">Artemisia annua</name>
    <name type="common">Sweet wormwood</name>
    <dbReference type="NCBI Taxonomy" id="35608"/>
    <lineage>
        <taxon>Eukaryota</taxon>
        <taxon>Viridiplantae</taxon>
        <taxon>Streptophyta</taxon>
        <taxon>Embryophyta</taxon>
        <taxon>Tracheophyta</taxon>
        <taxon>Spermatophyta</taxon>
        <taxon>Magnoliopsida</taxon>
        <taxon>eudicotyledons</taxon>
        <taxon>Gunneridae</taxon>
        <taxon>Pentapetalae</taxon>
        <taxon>asterids</taxon>
        <taxon>campanulids</taxon>
        <taxon>Asterales</taxon>
        <taxon>Asteraceae</taxon>
        <taxon>Asteroideae</taxon>
        <taxon>Anthemideae</taxon>
        <taxon>Artemisiinae</taxon>
        <taxon>Artemisia</taxon>
    </lineage>
</organism>
<comment type="caution">
    <text evidence="5">The sequence shown here is derived from an EMBL/GenBank/DDBJ whole genome shotgun (WGS) entry which is preliminary data.</text>
</comment>
<feature type="region of interest" description="Disordered" evidence="3">
    <location>
        <begin position="267"/>
        <end position="286"/>
    </location>
</feature>
<feature type="compositionally biased region" description="Low complexity" evidence="3">
    <location>
        <begin position="88"/>
        <end position="97"/>
    </location>
</feature>
<dbReference type="PANTHER" id="PTHR12299">
    <property type="entry name" value="HYALURONIC ACID-BINDING PROTEIN 4"/>
    <property type="match status" value="1"/>
</dbReference>
<dbReference type="GO" id="GO:0003729">
    <property type="term" value="F:mRNA binding"/>
    <property type="evidence" value="ECO:0007669"/>
    <property type="project" value="TreeGrafter"/>
</dbReference>
<feature type="compositionally biased region" description="Basic and acidic residues" evidence="3">
    <location>
        <begin position="134"/>
        <end position="159"/>
    </location>
</feature>
<dbReference type="InterPro" id="IPR019084">
    <property type="entry name" value="STM1-like_N"/>
</dbReference>
<dbReference type="GO" id="GO:0005634">
    <property type="term" value="C:nucleus"/>
    <property type="evidence" value="ECO:0007669"/>
    <property type="project" value="TreeGrafter"/>
</dbReference>
<reference evidence="5 6" key="1">
    <citation type="journal article" date="2018" name="Mol. Plant">
        <title>The genome of Artemisia annua provides insight into the evolution of Asteraceae family and artemisinin biosynthesis.</title>
        <authorList>
            <person name="Shen Q."/>
            <person name="Zhang L."/>
            <person name="Liao Z."/>
            <person name="Wang S."/>
            <person name="Yan T."/>
            <person name="Shi P."/>
            <person name="Liu M."/>
            <person name="Fu X."/>
            <person name="Pan Q."/>
            <person name="Wang Y."/>
            <person name="Lv Z."/>
            <person name="Lu X."/>
            <person name="Zhang F."/>
            <person name="Jiang W."/>
            <person name="Ma Y."/>
            <person name="Chen M."/>
            <person name="Hao X."/>
            <person name="Li L."/>
            <person name="Tang Y."/>
            <person name="Lv G."/>
            <person name="Zhou Y."/>
            <person name="Sun X."/>
            <person name="Brodelius P.E."/>
            <person name="Rose J.K.C."/>
            <person name="Tang K."/>
        </authorList>
    </citation>
    <scope>NUCLEOTIDE SEQUENCE [LARGE SCALE GENOMIC DNA]</scope>
    <source>
        <strain evidence="6">cv. Huhao1</strain>
        <tissue evidence="5">Leaf</tissue>
    </source>
</reference>
<dbReference type="STRING" id="35608.A0A2U1M835"/>
<dbReference type="Gene3D" id="6.10.140.1040">
    <property type="match status" value="1"/>
</dbReference>
<evidence type="ECO:0000313" key="6">
    <source>
        <dbReference type="Proteomes" id="UP000245207"/>
    </source>
</evidence>
<accession>A0A2U1M835</accession>
<feature type="domain" description="Hyaluronan/mRNA-binding protein" evidence="4">
    <location>
        <begin position="138"/>
        <end position="241"/>
    </location>
</feature>
<dbReference type="Pfam" id="PF09598">
    <property type="entry name" value="Stm1_N"/>
    <property type="match status" value="1"/>
</dbReference>
<evidence type="ECO:0000259" key="4">
    <source>
        <dbReference type="SMART" id="SM01233"/>
    </source>
</evidence>
<keyword evidence="6" id="KW-1185">Reference proteome</keyword>
<feature type="region of interest" description="Disordered" evidence="3">
    <location>
        <begin position="23"/>
        <end position="216"/>
    </location>
</feature>
<comment type="subcellular location">
    <subcellularLocation>
        <location evidence="1">Cytoplasm</location>
    </subcellularLocation>
</comment>
<gene>
    <name evidence="5" type="ORF">CTI12_AA408810</name>
</gene>
<proteinExistence type="predicted"/>
<dbReference type="AlphaFoldDB" id="A0A2U1M835"/>
<evidence type="ECO:0000256" key="2">
    <source>
        <dbReference type="ARBA" id="ARBA00022490"/>
    </source>
</evidence>
<feature type="region of interest" description="Disordered" evidence="3">
    <location>
        <begin position="294"/>
        <end position="325"/>
    </location>
</feature>
<protein>
    <submittedName>
        <fullName evidence="5">Hyaluronan/mRNA-binding protein</fullName>
    </submittedName>
</protein>
<dbReference type="Proteomes" id="UP000245207">
    <property type="component" value="Unassembled WGS sequence"/>
</dbReference>
<dbReference type="PANTHER" id="PTHR12299:SF76">
    <property type="entry name" value="HYALURONAN_MRNA-BINDING PROTEIN"/>
    <property type="match status" value="1"/>
</dbReference>
<dbReference type="InterPro" id="IPR039764">
    <property type="entry name" value="HABP4/SERBP1-like"/>
</dbReference>
<evidence type="ECO:0000256" key="1">
    <source>
        <dbReference type="ARBA" id="ARBA00004496"/>
    </source>
</evidence>
<name>A0A2U1M835_ARTAN</name>
<feature type="compositionally biased region" description="Basic and acidic residues" evidence="3">
    <location>
        <begin position="179"/>
        <end position="216"/>
    </location>
</feature>